<evidence type="ECO:0000256" key="1">
    <source>
        <dbReference type="PROSITE-ProRule" id="PRU00339"/>
    </source>
</evidence>
<name>A0A5R8QFR8_9FIRM</name>
<dbReference type="SUPFAM" id="SSF48452">
    <property type="entry name" value="TPR-like"/>
    <property type="match status" value="2"/>
</dbReference>
<dbReference type="PANTHER" id="PTHR23082:SF0">
    <property type="entry name" value="GENERAL TRANSCRIPTION FACTOR 3C POLYPEPTIDE 3"/>
    <property type="match status" value="1"/>
</dbReference>
<evidence type="ECO:0000313" key="3">
    <source>
        <dbReference type="Proteomes" id="UP000306912"/>
    </source>
</evidence>
<dbReference type="InterPro" id="IPR011990">
    <property type="entry name" value="TPR-like_helical_dom_sf"/>
</dbReference>
<evidence type="ECO:0000313" key="2">
    <source>
        <dbReference type="EMBL" id="TLG76600.1"/>
    </source>
</evidence>
<dbReference type="AlphaFoldDB" id="A0A5R8QFR8"/>
<organism evidence="2 3">
    <name type="scientific">Culicoidibacter larvae</name>
    <dbReference type="NCBI Taxonomy" id="2579976"/>
    <lineage>
        <taxon>Bacteria</taxon>
        <taxon>Bacillati</taxon>
        <taxon>Bacillota</taxon>
        <taxon>Culicoidibacteria</taxon>
        <taxon>Culicoidibacterales</taxon>
        <taxon>Culicoidibacteraceae</taxon>
        <taxon>Culicoidibacter</taxon>
    </lineage>
</organism>
<dbReference type="RefSeq" id="WP_138190237.1">
    <property type="nucleotide sequence ID" value="NZ_VBWP01000002.1"/>
</dbReference>
<comment type="caution">
    <text evidence="2">The sequence shown here is derived from an EMBL/GenBank/DDBJ whole genome shotgun (WGS) entry which is preliminary data.</text>
</comment>
<sequence length="416" mass="48321">MTYLDILALLGESGFTDENLATLEHWFAEEHDIEEYAEIGYFLYQQGFFDKAAIAFEKYLAVEADDELSYYLADIYFQLGDDDKSILLLDSIPRDAAFYVQGQILLAEIYNAQGLSDVAYRKLQSLQNISDIEQTIITGLLAEQLFLMEDFDEAIDQYLLLKSKNVVDLPFSIDERLALSYSKVGAYLEALPYFEKASGKASDLLEFLNEYAYALYQAGEREKSFSTFEEIIKNFPEQTSILNYYIELLIQEELFERAEKLIAQGLSHNEFSEQLYFLQAIVFDHLGKSDEALKILHELIQGNPDAYAINDYYLDLCIRSGAYEAALMRIDDLEEQGDFEPKFIWYKAQCYLAVDEDERANDAFFEAFYFLNDSLDFLESYKHFLENYDDYDTLERVEARIEELKVKEENELEADD</sequence>
<dbReference type="PROSITE" id="PS50005">
    <property type="entry name" value="TPR"/>
    <property type="match status" value="1"/>
</dbReference>
<dbReference type="PANTHER" id="PTHR23082">
    <property type="entry name" value="TRANSCRIPTION INITIATION FACTOR IIIC TFIIIC , POLYPEPTIDE 3-RELATED"/>
    <property type="match status" value="1"/>
</dbReference>
<dbReference type="Pfam" id="PF13432">
    <property type="entry name" value="TPR_16"/>
    <property type="match status" value="2"/>
</dbReference>
<dbReference type="OrthoDB" id="2080803at2"/>
<protein>
    <submittedName>
        <fullName evidence="2">Tetratricopeptide repeat protein</fullName>
    </submittedName>
</protein>
<dbReference type="Pfam" id="PF13174">
    <property type="entry name" value="TPR_6"/>
    <property type="match status" value="1"/>
</dbReference>
<dbReference type="Gene3D" id="1.25.40.10">
    <property type="entry name" value="Tetratricopeptide repeat domain"/>
    <property type="match status" value="2"/>
</dbReference>
<dbReference type="InterPro" id="IPR039340">
    <property type="entry name" value="Tfc4/TFIIIC-102/Sfc4"/>
</dbReference>
<dbReference type="GO" id="GO:0000127">
    <property type="term" value="C:transcription factor TFIIIC complex"/>
    <property type="evidence" value="ECO:0007669"/>
    <property type="project" value="TreeGrafter"/>
</dbReference>
<gene>
    <name evidence="2" type="ORF">FEZ08_02995</name>
</gene>
<dbReference type="FunCoup" id="A0A5R8QFR8">
    <property type="interactions" value="8"/>
</dbReference>
<keyword evidence="1" id="KW-0802">TPR repeat</keyword>
<accession>A0A5R8QFR8</accession>
<dbReference type="GO" id="GO:0006383">
    <property type="term" value="P:transcription by RNA polymerase III"/>
    <property type="evidence" value="ECO:0007669"/>
    <property type="project" value="InterPro"/>
</dbReference>
<dbReference type="Proteomes" id="UP000306912">
    <property type="component" value="Unassembled WGS sequence"/>
</dbReference>
<dbReference type="EMBL" id="VBWP01000002">
    <property type="protein sequence ID" value="TLG76600.1"/>
    <property type="molecule type" value="Genomic_DNA"/>
</dbReference>
<proteinExistence type="predicted"/>
<feature type="repeat" description="TPR" evidence="1">
    <location>
        <begin position="33"/>
        <end position="66"/>
    </location>
</feature>
<reference evidence="2 3" key="1">
    <citation type="submission" date="2019-05" db="EMBL/GenBank/DDBJ databases">
        <title>Culicoidintestinum kansasii gen. nov., sp. nov. from the gastrointestinal tract of the biting midge, Culicoides sonorensis.</title>
        <authorList>
            <person name="Neupane S."/>
            <person name="Ghosh A."/>
            <person name="Gunther S."/>
            <person name="Martin K."/>
            <person name="Zurek L."/>
        </authorList>
    </citation>
    <scope>NUCLEOTIDE SEQUENCE [LARGE SCALE GENOMIC DNA]</scope>
    <source>
        <strain evidence="2 3">CS-1</strain>
    </source>
</reference>
<keyword evidence="3" id="KW-1185">Reference proteome</keyword>
<dbReference type="InterPro" id="IPR019734">
    <property type="entry name" value="TPR_rpt"/>
</dbReference>
<dbReference type="InParanoid" id="A0A5R8QFR8"/>